<name>A0A7D5GI82_9EURY</name>
<feature type="compositionally biased region" description="Low complexity" evidence="1">
    <location>
        <begin position="36"/>
        <end position="54"/>
    </location>
</feature>
<dbReference type="OrthoDB" id="240542at2157"/>
<dbReference type="RefSeq" id="WP_179171344.1">
    <property type="nucleotide sequence ID" value="NZ_CP058530.1"/>
</dbReference>
<evidence type="ECO:0000313" key="4">
    <source>
        <dbReference type="Proteomes" id="UP000509750"/>
    </source>
</evidence>
<dbReference type="Proteomes" id="UP000509750">
    <property type="component" value="Plasmid unnamed1"/>
</dbReference>
<accession>A0A7D5GI82</accession>
<dbReference type="AlphaFoldDB" id="A0A7D5GI82"/>
<organism evidence="3 4">
    <name type="scientific">Halorarum halophilum</name>
    <dbReference type="NCBI Taxonomy" id="2743090"/>
    <lineage>
        <taxon>Archaea</taxon>
        <taxon>Methanobacteriati</taxon>
        <taxon>Methanobacteriota</taxon>
        <taxon>Stenosarchaea group</taxon>
        <taxon>Halobacteria</taxon>
        <taxon>Halobacteriales</taxon>
        <taxon>Haloferacaceae</taxon>
        <taxon>Halorarum</taxon>
    </lineage>
</organism>
<dbReference type="GeneID" id="56031046"/>
<evidence type="ECO:0000313" key="3">
    <source>
        <dbReference type="EMBL" id="QLG29770.1"/>
    </source>
</evidence>
<feature type="compositionally biased region" description="Basic and acidic residues" evidence="1">
    <location>
        <begin position="18"/>
        <end position="33"/>
    </location>
</feature>
<dbReference type="Pfam" id="PF26492">
    <property type="entry name" value="DUF8160"/>
    <property type="match status" value="1"/>
</dbReference>
<proteinExistence type="predicted"/>
<geneLocation type="plasmid" evidence="3 4">
    <name>unnamed1</name>
</geneLocation>
<keyword evidence="4" id="KW-1185">Reference proteome</keyword>
<feature type="region of interest" description="Disordered" evidence="1">
    <location>
        <begin position="1"/>
        <end position="84"/>
    </location>
</feature>
<feature type="domain" description="DUF8160" evidence="2">
    <location>
        <begin position="25"/>
        <end position="145"/>
    </location>
</feature>
<evidence type="ECO:0000259" key="2">
    <source>
        <dbReference type="Pfam" id="PF26492"/>
    </source>
</evidence>
<dbReference type="InterPro" id="IPR058474">
    <property type="entry name" value="DUF8160"/>
</dbReference>
<dbReference type="EMBL" id="CP058530">
    <property type="protein sequence ID" value="QLG29770.1"/>
    <property type="molecule type" value="Genomic_DNA"/>
</dbReference>
<sequence length="146" mass="16597">MSQDDRASRLRNRRQRAKDKATGDAEADSKDEASDAVEPAESPEPSETPEPSKQSETDEPAETDDPADADEEGSVKDEQVGTYMYLPREQKKELERTYNLLKAEYEFEYDEEFEKNRHFFPLVVRHGLDALAEADASDVPELLEDV</sequence>
<keyword evidence="3" id="KW-0614">Plasmid</keyword>
<feature type="compositionally biased region" description="Acidic residues" evidence="1">
    <location>
        <begin position="57"/>
        <end position="72"/>
    </location>
</feature>
<protein>
    <recommendedName>
        <fullName evidence="2">DUF8160 domain-containing protein</fullName>
    </recommendedName>
</protein>
<reference evidence="3 4" key="1">
    <citation type="submission" date="2020-07" db="EMBL/GenBank/DDBJ databases">
        <title>Gai3-2, isolated from salt lake.</title>
        <authorList>
            <person name="Cui H."/>
            <person name="Shi X."/>
        </authorList>
    </citation>
    <scope>NUCLEOTIDE SEQUENCE [LARGE SCALE GENOMIC DNA]</scope>
    <source>
        <strain evidence="3 4">Gai3-2</strain>
        <plasmid evidence="3 4">unnamed1</plasmid>
    </source>
</reference>
<dbReference type="KEGG" id="halg:HUG10_19395"/>
<gene>
    <name evidence="3" type="ORF">HUG10_19395</name>
</gene>
<evidence type="ECO:0000256" key="1">
    <source>
        <dbReference type="SAM" id="MobiDB-lite"/>
    </source>
</evidence>